<dbReference type="PANTHER" id="PTHR35092">
    <property type="entry name" value="CHLORINASE MJ1651"/>
    <property type="match status" value="1"/>
</dbReference>
<dbReference type="KEGG" id="txi:TH3_08100"/>
<dbReference type="PIRSF" id="PIRSF006779">
    <property type="entry name" value="UCP006779"/>
    <property type="match status" value="1"/>
</dbReference>
<evidence type="ECO:0000313" key="5">
    <source>
        <dbReference type="EMBL" id="AJD51738.1"/>
    </source>
</evidence>
<dbReference type="Gene3D" id="3.40.50.10790">
    <property type="entry name" value="S-adenosyl-l-methionine hydroxide adenosyltransferase, N-terminal"/>
    <property type="match status" value="1"/>
</dbReference>
<gene>
    <name evidence="5" type="ORF">TH3_08100</name>
</gene>
<evidence type="ECO:0000256" key="2">
    <source>
        <dbReference type="ARBA" id="ARBA00024035"/>
    </source>
</evidence>
<dbReference type="SUPFAM" id="SSF101852">
    <property type="entry name" value="Bacterial fluorinating enzyme, C-terminal domain"/>
    <property type="match status" value="1"/>
</dbReference>
<feature type="domain" description="S-adenosyl-l-methionine hydroxide adenosyltransferase C-terminal" evidence="4">
    <location>
        <begin position="163"/>
        <end position="242"/>
    </location>
</feature>
<dbReference type="Pfam" id="PF20257">
    <property type="entry name" value="SAM_HAT_C"/>
    <property type="match status" value="1"/>
</dbReference>
<dbReference type="GeneID" id="31927297"/>
<dbReference type="Pfam" id="PF01887">
    <property type="entry name" value="SAM_HAT_N"/>
    <property type="match status" value="1"/>
</dbReference>
<dbReference type="EMBL" id="CP004388">
    <property type="protein sequence ID" value="AJD51738.1"/>
    <property type="molecule type" value="Genomic_DNA"/>
</dbReference>
<dbReference type="InterPro" id="IPR002747">
    <property type="entry name" value="SAM_OH_AdoTrfase"/>
</dbReference>
<dbReference type="InterPro" id="IPR023227">
    <property type="entry name" value="SAM_OH_AdoTrfase_C_sf"/>
</dbReference>
<sequence>MILIFSDFGVIGPYSGAMRAVVHRNAPDITVCDLMFDAPDRNPRASAYLLAALSREFQPGDVVLCVVDPGVGSQRRGIVVECDGVFYVGPDNGLFEILIRRSKTCRVRVINWHPENASASFHGRDIFAPVACMIAKGEPVALGDIDVGLRYVPPQSWPDELSEIIYIDSYGNLMTGLLAAPGWQNRNLKLLINGQSLSPARTFSDVALGQGFHYRNSIGLCEVAVNCGRADQAFGAEIGTAVFIKPQN</sequence>
<dbReference type="AlphaFoldDB" id="A0AB72UBT5"/>
<reference evidence="5 6" key="1">
    <citation type="journal article" date="2012" name="J. Bacteriol.">
        <title>Genome sequence of Thalassospira xiamenensis type strain M-5.</title>
        <authorList>
            <person name="Lai Q."/>
            <person name="Shao Z."/>
        </authorList>
    </citation>
    <scope>NUCLEOTIDE SEQUENCE [LARGE SCALE GENOMIC DNA]</scope>
    <source>
        <strain evidence="5 6">M-5</strain>
    </source>
</reference>
<dbReference type="SUPFAM" id="SSF102522">
    <property type="entry name" value="Bacterial fluorinating enzyme, N-terminal domain"/>
    <property type="match status" value="1"/>
</dbReference>
<evidence type="ECO:0000259" key="4">
    <source>
        <dbReference type="Pfam" id="PF20257"/>
    </source>
</evidence>
<evidence type="ECO:0008006" key="7">
    <source>
        <dbReference type="Google" id="ProtNLM"/>
    </source>
</evidence>
<evidence type="ECO:0000256" key="1">
    <source>
        <dbReference type="ARBA" id="ARBA00022691"/>
    </source>
</evidence>
<dbReference type="PANTHER" id="PTHR35092:SF1">
    <property type="entry name" value="CHLORINASE MJ1651"/>
    <property type="match status" value="1"/>
</dbReference>
<evidence type="ECO:0000259" key="3">
    <source>
        <dbReference type="Pfam" id="PF01887"/>
    </source>
</evidence>
<dbReference type="InterPro" id="IPR046469">
    <property type="entry name" value="SAM_HAT_N"/>
</dbReference>
<dbReference type="InterPro" id="IPR023228">
    <property type="entry name" value="SAM_OH_AdoTrfase_N_sf"/>
</dbReference>
<evidence type="ECO:0000313" key="6">
    <source>
        <dbReference type="Proteomes" id="UP000007127"/>
    </source>
</evidence>
<dbReference type="RefSeq" id="WP_007091605.1">
    <property type="nucleotide sequence ID" value="NZ_CP004388.1"/>
</dbReference>
<dbReference type="Gene3D" id="2.40.30.90">
    <property type="entry name" value="Bacterial fluorinating enzyme like"/>
    <property type="match status" value="1"/>
</dbReference>
<name>A0AB72UBT5_9PROT</name>
<comment type="similarity">
    <text evidence="2">Belongs to the SAM hydrolase / SAM-dependent halogenase family.</text>
</comment>
<feature type="domain" description="S-adenosyl-l-methionine hydroxide adenosyltransferase N-terminal" evidence="3">
    <location>
        <begin position="2"/>
        <end position="140"/>
    </location>
</feature>
<keyword evidence="1" id="KW-0949">S-adenosyl-L-methionine</keyword>
<organism evidence="5 6">
    <name type="scientific">Thalassospira xiamenensis M-5 = DSM 17429</name>
    <dbReference type="NCBI Taxonomy" id="1123366"/>
    <lineage>
        <taxon>Bacteria</taxon>
        <taxon>Pseudomonadati</taxon>
        <taxon>Pseudomonadota</taxon>
        <taxon>Alphaproteobacteria</taxon>
        <taxon>Rhodospirillales</taxon>
        <taxon>Thalassospiraceae</taxon>
        <taxon>Thalassospira</taxon>
    </lineage>
</organism>
<protein>
    <recommendedName>
        <fullName evidence="7">SAM-dependent chlorinase/fluorinase</fullName>
    </recommendedName>
</protein>
<accession>A0AB72UBT5</accession>
<dbReference type="InterPro" id="IPR046470">
    <property type="entry name" value="SAM_HAT_C"/>
</dbReference>
<proteinExistence type="inferred from homology"/>
<dbReference type="Proteomes" id="UP000007127">
    <property type="component" value="Chromosome"/>
</dbReference>